<evidence type="ECO:0000313" key="2">
    <source>
        <dbReference type="EMBL" id="PWN93793.1"/>
    </source>
</evidence>
<keyword evidence="1" id="KW-0732">Signal</keyword>
<dbReference type="PANTHER" id="PTHR35340">
    <property type="entry name" value="PQQ ENZYME REPEAT PROTEIN-RELATED"/>
    <property type="match status" value="1"/>
</dbReference>
<reference evidence="2 3" key="1">
    <citation type="journal article" date="2018" name="Mol. Biol. Evol.">
        <title>Broad Genomic Sampling Reveals a Smut Pathogenic Ancestry of the Fungal Clade Ustilaginomycotina.</title>
        <authorList>
            <person name="Kijpornyongpan T."/>
            <person name="Mondo S.J."/>
            <person name="Barry K."/>
            <person name="Sandor L."/>
            <person name="Lee J."/>
            <person name="Lipzen A."/>
            <person name="Pangilinan J."/>
            <person name="LaButti K."/>
            <person name="Hainaut M."/>
            <person name="Henrissat B."/>
            <person name="Grigoriev I.V."/>
            <person name="Spatafora J.W."/>
            <person name="Aime M.C."/>
        </authorList>
    </citation>
    <scope>NUCLEOTIDE SEQUENCE [LARGE SCALE GENOMIC DNA]</scope>
    <source>
        <strain evidence="2 3">MCA 4198</strain>
    </source>
</reference>
<accession>A0A316Z0F6</accession>
<dbReference type="InterPro" id="IPR011047">
    <property type="entry name" value="Quinoprotein_ADH-like_sf"/>
</dbReference>
<dbReference type="InterPro" id="IPR053143">
    <property type="entry name" value="Arylsulfate_ST"/>
</dbReference>
<dbReference type="InParanoid" id="A0A316Z0F6"/>
<dbReference type="Proteomes" id="UP000245768">
    <property type="component" value="Unassembled WGS sequence"/>
</dbReference>
<dbReference type="InterPro" id="IPR039535">
    <property type="entry name" value="ASST-like"/>
</dbReference>
<dbReference type="PANTHER" id="PTHR35340:SF9">
    <property type="entry name" value="ASST-DOMAIN-CONTAINING PROTEIN"/>
    <property type="match status" value="1"/>
</dbReference>
<organism evidence="2 3">
    <name type="scientific">Acaromyces ingoldii</name>
    <dbReference type="NCBI Taxonomy" id="215250"/>
    <lineage>
        <taxon>Eukaryota</taxon>
        <taxon>Fungi</taxon>
        <taxon>Dikarya</taxon>
        <taxon>Basidiomycota</taxon>
        <taxon>Ustilaginomycotina</taxon>
        <taxon>Exobasidiomycetes</taxon>
        <taxon>Exobasidiales</taxon>
        <taxon>Cryptobasidiaceae</taxon>
        <taxon>Acaromyces</taxon>
    </lineage>
</organism>
<dbReference type="SUPFAM" id="SSF50998">
    <property type="entry name" value="Quinoprotein alcohol dehydrogenase-like"/>
    <property type="match status" value="1"/>
</dbReference>
<evidence type="ECO:0000313" key="3">
    <source>
        <dbReference type="Proteomes" id="UP000245768"/>
    </source>
</evidence>
<dbReference type="EMBL" id="KZ819634">
    <property type="protein sequence ID" value="PWN93793.1"/>
    <property type="molecule type" value="Genomic_DNA"/>
</dbReference>
<protein>
    <recommendedName>
        <fullName evidence="4">Arylsulfotransferase</fullName>
    </recommendedName>
</protein>
<dbReference type="AlphaFoldDB" id="A0A316Z0F6"/>
<evidence type="ECO:0000256" key="1">
    <source>
        <dbReference type="SAM" id="SignalP"/>
    </source>
</evidence>
<dbReference type="RefSeq" id="XP_025380991.1">
    <property type="nucleotide sequence ID" value="XM_025525432.1"/>
</dbReference>
<dbReference type="STRING" id="215250.A0A316Z0F6"/>
<feature type="chain" id="PRO_5016466383" description="Arylsulfotransferase" evidence="1">
    <location>
        <begin position="21"/>
        <end position="563"/>
    </location>
</feature>
<evidence type="ECO:0008006" key="4">
    <source>
        <dbReference type="Google" id="ProtNLM"/>
    </source>
</evidence>
<proteinExistence type="predicted"/>
<feature type="signal peptide" evidence="1">
    <location>
        <begin position="1"/>
        <end position="20"/>
    </location>
</feature>
<dbReference type="GeneID" id="37047348"/>
<keyword evidence="3" id="KW-1185">Reference proteome</keyword>
<dbReference type="Pfam" id="PF14269">
    <property type="entry name" value="Arylsulfotran_2"/>
    <property type="match status" value="1"/>
</dbReference>
<sequence>MMRNLSLVVLGFTALARVQASWQFLSRPDLSTPVLNITQLDADKVAPGYLFVAPFAGGSDHEKHSPLQPGPYIYTSQGDLVWTGFAQYFSIWTVNLQKTKFKGKDALFAFQGKHNAAHGHGHGHIKILDSSYRTVGEVRAGHHRLIDKHEGQILDDGKSALVQIYQPVARDLSEVGGDDDHQWIVDAQFQEIDVESGDVLFEWHSLDHVPPSHSNISLQSGQAGDGSDSSEAWDYFHINSVDKDADGHYLLSARDVNSVYKIHGRTGKIIWRLGGRNEHSDFQALDQETSFSYQHHARFQGRDKRGREIISLYDNSAHGTETDGGSEVRDAPTSSGKILALDHKEKTVETVQAFYPPFPLLSKSQGSTHVLPSGNVLVNWGSEGAVTEYTSDGTAIFHAFLDSGKLAAGVQNYRAFKSEWTGRPTEEAAVAGLLYSSAPGGKLVPYSASSSNAKLLVAASWNGDTEVATWRFVARDEQQKIKKLGEGKRKGFETRFLIDFELGVGSHELSHVRAEGLDRKGRVLTETRWEKIEHDRAVPPEFRAGLSPLPSQKKNAQLVFQHV</sequence>
<name>A0A316Z0F6_9BASI</name>
<gene>
    <name evidence="2" type="ORF">FA10DRAFT_31581</name>
</gene>
<dbReference type="OrthoDB" id="5427350at2759"/>